<evidence type="ECO:0000256" key="1">
    <source>
        <dbReference type="ARBA" id="ARBA00022448"/>
    </source>
</evidence>
<dbReference type="InterPro" id="IPR003741">
    <property type="entry name" value="LUD_dom"/>
</dbReference>
<feature type="compositionally biased region" description="Polar residues" evidence="8">
    <location>
        <begin position="453"/>
        <end position="464"/>
    </location>
</feature>
<dbReference type="GO" id="GO:0046872">
    <property type="term" value="F:metal ion binding"/>
    <property type="evidence" value="ECO:0007669"/>
    <property type="project" value="UniProtKB-KW"/>
</dbReference>
<dbReference type="PANTHER" id="PTHR47153:SF2">
    <property type="entry name" value="LACTATE UTILIZATION PROTEIN B"/>
    <property type="match status" value="1"/>
</dbReference>
<keyword evidence="2" id="KW-0004">4Fe-4S</keyword>
<evidence type="ECO:0000256" key="5">
    <source>
        <dbReference type="ARBA" id="ARBA00022982"/>
    </source>
</evidence>
<dbReference type="InterPro" id="IPR024185">
    <property type="entry name" value="FTHF_cligase-like_sf"/>
</dbReference>
<evidence type="ECO:0000256" key="2">
    <source>
        <dbReference type="ARBA" id="ARBA00022485"/>
    </source>
</evidence>
<name>A0A420ED37_9ALTE</name>
<dbReference type="NCBIfam" id="TIGR00273">
    <property type="entry name" value="LutB/LldF family L-lactate oxidation iron-sulfur protein"/>
    <property type="match status" value="1"/>
</dbReference>
<dbReference type="Pfam" id="PF11870">
    <property type="entry name" value="LutB_C"/>
    <property type="match status" value="1"/>
</dbReference>
<keyword evidence="3" id="KW-0479">Metal-binding</keyword>
<keyword evidence="11" id="KW-1185">Reference proteome</keyword>
<keyword evidence="5" id="KW-0249">Electron transport</keyword>
<dbReference type="Gene3D" id="1.10.1060.10">
    <property type="entry name" value="Alpha-helical ferredoxin"/>
    <property type="match status" value="1"/>
</dbReference>
<reference evidence="10 11" key="1">
    <citation type="submission" date="2018-09" db="EMBL/GenBank/DDBJ databases">
        <authorList>
            <person name="Wang Z."/>
        </authorList>
    </citation>
    <scope>NUCLEOTIDE SEQUENCE [LARGE SCALE GENOMIC DNA]</scope>
    <source>
        <strain evidence="10 11">ALS 81</strain>
    </source>
</reference>
<dbReference type="InterPro" id="IPR017896">
    <property type="entry name" value="4Fe4S_Fe-S-bd"/>
</dbReference>
<dbReference type="SUPFAM" id="SSF100950">
    <property type="entry name" value="NagB/RpiA/CoA transferase-like"/>
    <property type="match status" value="1"/>
</dbReference>
<dbReference type="SUPFAM" id="SSF54862">
    <property type="entry name" value="4Fe-4S ferredoxins"/>
    <property type="match status" value="1"/>
</dbReference>
<evidence type="ECO:0000256" key="3">
    <source>
        <dbReference type="ARBA" id="ARBA00022723"/>
    </source>
</evidence>
<dbReference type="InterPro" id="IPR024569">
    <property type="entry name" value="LutB_C"/>
</dbReference>
<evidence type="ECO:0000256" key="4">
    <source>
        <dbReference type="ARBA" id="ARBA00022737"/>
    </source>
</evidence>
<dbReference type="OrthoDB" id="5289041at2"/>
<dbReference type="PROSITE" id="PS51379">
    <property type="entry name" value="4FE4S_FER_2"/>
    <property type="match status" value="1"/>
</dbReference>
<accession>A0A420ED37</accession>
<sequence length="475" mass="52677">MSQHIHPQHFKQQSKVALADPQLRSSFRNAMDYLQDKRAQSFSEPGSFEQLQLRGEAIRKRCLNQLPELLEQLESSCTNNGIVVHWAEDAQQAREIVSGILAEENAKTVVKGKSMLSEEIALNEHLAALNIECLESDMGEYIVQLANEAPSHIIMPAIHKRKQEVAELFAKHIDGFEYTEDVDSLIKAAREVLRYKFEHADAGITGVNFAVAQTGTLCLVENEGNGRMTSTVPKVHIALMGIEKVVESLNDIPPLLSLLTRSATGQAITTYFNMISSPRQSEDNDGPNAVHLVLVDNGRSQAYSDERYRASLQCIRCGACMNHCPVYARVGGHSYASVYPGPIGKIISPHLLGLEATGDLVTASSLCGACESVCPVNIPIPALLRELRSDAKLPSASEQALKGQASHRSWLEESVWVIFRIIMTKPVLYRGLSFFVVRFSFLMPRLPAIWGPQRSNPKPSTKTLHQLMRERKKNS</sequence>
<dbReference type="Gene3D" id="3.40.50.10420">
    <property type="entry name" value="NagB/RpiA/CoA transferase-like"/>
    <property type="match status" value="1"/>
</dbReference>
<keyword evidence="4" id="KW-0677">Repeat</keyword>
<dbReference type="Pfam" id="PF02589">
    <property type="entry name" value="LUD_dom"/>
    <property type="match status" value="1"/>
</dbReference>
<gene>
    <name evidence="10" type="ORF">DBZ36_09285</name>
</gene>
<dbReference type="InterPro" id="IPR009051">
    <property type="entry name" value="Helical_ferredxn"/>
</dbReference>
<evidence type="ECO:0000256" key="8">
    <source>
        <dbReference type="SAM" id="MobiDB-lite"/>
    </source>
</evidence>
<dbReference type="PANTHER" id="PTHR47153">
    <property type="entry name" value="LACTATE UTILIZATION PROTEIN B"/>
    <property type="match status" value="1"/>
</dbReference>
<protein>
    <submittedName>
        <fullName evidence="10">Iron-sulfur cluster-binding protein</fullName>
    </submittedName>
</protein>
<evidence type="ECO:0000313" key="10">
    <source>
        <dbReference type="EMBL" id="RKF18588.1"/>
    </source>
</evidence>
<organism evidence="10 11">
    <name type="scientific">Alginatibacterium sediminis</name>
    <dbReference type="NCBI Taxonomy" id="2164068"/>
    <lineage>
        <taxon>Bacteria</taxon>
        <taxon>Pseudomonadati</taxon>
        <taxon>Pseudomonadota</taxon>
        <taxon>Gammaproteobacteria</taxon>
        <taxon>Alteromonadales</taxon>
        <taxon>Alteromonadaceae</taxon>
        <taxon>Alginatibacterium</taxon>
    </lineage>
</organism>
<feature type="region of interest" description="Disordered" evidence="8">
    <location>
        <begin position="452"/>
        <end position="475"/>
    </location>
</feature>
<feature type="domain" description="4Fe-4S ferredoxin-type" evidence="9">
    <location>
        <begin position="304"/>
        <end position="334"/>
    </location>
</feature>
<keyword evidence="6" id="KW-0408">Iron</keyword>
<keyword evidence="1" id="KW-0813">Transport</keyword>
<proteinExistence type="predicted"/>
<dbReference type="GO" id="GO:0006089">
    <property type="term" value="P:lactate metabolic process"/>
    <property type="evidence" value="ECO:0007669"/>
    <property type="project" value="InterPro"/>
</dbReference>
<evidence type="ECO:0000256" key="7">
    <source>
        <dbReference type="ARBA" id="ARBA00023014"/>
    </source>
</evidence>
<dbReference type="RefSeq" id="WP_120354667.1">
    <property type="nucleotide sequence ID" value="NZ_RAQO01000005.1"/>
</dbReference>
<evidence type="ECO:0000259" key="9">
    <source>
        <dbReference type="PROSITE" id="PS51379"/>
    </source>
</evidence>
<dbReference type="InterPro" id="IPR017900">
    <property type="entry name" value="4Fe4S_Fe_S_CS"/>
</dbReference>
<dbReference type="AlphaFoldDB" id="A0A420ED37"/>
<keyword evidence="7" id="KW-0411">Iron-sulfur</keyword>
<dbReference type="Pfam" id="PF13183">
    <property type="entry name" value="Fer4_8"/>
    <property type="match status" value="1"/>
</dbReference>
<dbReference type="InterPro" id="IPR037171">
    <property type="entry name" value="NagB/RpiA_transferase-like"/>
</dbReference>
<dbReference type="Proteomes" id="UP000286482">
    <property type="component" value="Unassembled WGS sequence"/>
</dbReference>
<dbReference type="InterPro" id="IPR004452">
    <property type="entry name" value="LutB/LldF"/>
</dbReference>
<dbReference type="GO" id="GO:0051539">
    <property type="term" value="F:4 iron, 4 sulfur cluster binding"/>
    <property type="evidence" value="ECO:0007669"/>
    <property type="project" value="UniProtKB-KW"/>
</dbReference>
<evidence type="ECO:0000313" key="11">
    <source>
        <dbReference type="Proteomes" id="UP000286482"/>
    </source>
</evidence>
<comment type="caution">
    <text evidence="10">The sequence shown here is derived from an EMBL/GenBank/DDBJ whole genome shotgun (WGS) entry which is preliminary data.</text>
</comment>
<dbReference type="PROSITE" id="PS00198">
    <property type="entry name" value="4FE4S_FER_1"/>
    <property type="match status" value="1"/>
</dbReference>
<dbReference type="EMBL" id="RAQO01000005">
    <property type="protein sequence ID" value="RKF18588.1"/>
    <property type="molecule type" value="Genomic_DNA"/>
</dbReference>
<evidence type="ECO:0000256" key="6">
    <source>
        <dbReference type="ARBA" id="ARBA00023004"/>
    </source>
</evidence>